<dbReference type="SUPFAM" id="SSF55811">
    <property type="entry name" value="Nudix"/>
    <property type="match status" value="1"/>
</dbReference>
<feature type="domain" description="Nudix hydrolase" evidence="1">
    <location>
        <begin position="7"/>
        <end position="135"/>
    </location>
</feature>
<evidence type="ECO:0000313" key="2">
    <source>
        <dbReference type="EMBL" id="SAZ04317.1"/>
    </source>
</evidence>
<dbReference type="PROSITE" id="PS51462">
    <property type="entry name" value="NUDIX"/>
    <property type="match status" value="1"/>
</dbReference>
<dbReference type="PANTHER" id="PTHR43736">
    <property type="entry name" value="ADP-RIBOSE PYROPHOSPHATASE"/>
    <property type="match status" value="1"/>
</dbReference>
<dbReference type="Gene3D" id="1.10.10.10">
    <property type="entry name" value="Winged helix-like DNA-binding domain superfamily/Winged helix DNA-binding domain"/>
    <property type="match status" value="1"/>
</dbReference>
<dbReference type="RefSeq" id="WP_079541241.1">
    <property type="nucleotide sequence ID" value="NZ_CP171111.1"/>
</dbReference>
<proteinExistence type="predicted"/>
<evidence type="ECO:0000313" key="3">
    <source>
        <dbReference type="Proteomes" id="UP000190837"/>
    </source>
</evidence>
<dbReference type="InterPro" id="IPR036388">
    <property type="entry name" value="WH-like_DNA-bd_sf"/>
</dbReference>
<dbReference type="Pfam" id="PF00293">
    <property type="entry name" value="NUDIX"/>
    <property type="match status" value="1"/>
</dbReference>
<dbReference type="CDD" id="cd18873">
    <property type="entry name" value="NUDIX_NadM_like"/>
    <property type="match status" value="1"/>
</dbReference>
<dbReference type="InterPro" id="IPR000086">
    <property type="entry name" value="NUDIX_hydrolase_dom"/>
</dbReference>
<accession>A0A1C3HPC6</accession>
<dbReference type="PANTHER" id="PTHR43736:SF4">
    <property type="entry name" value="SLR1690 PROTEIN"/>
    <property type="match status" value="1"/>
</dbReference>
<sequence>MALAFPRPLLSVDVIIFSILNNELVLLLTRRPAEPFLGQPCLPGGFIDIDRDEDLEACARRKLLEKTGVATPYLEQLASFGSATRDPRGWAATVAYFALLPLPAGAGADVSWRPVANLPPLAFDHELLCQRALERLRAKGEYSSLPAFLLPEPFTLPQLQQVYEIVLGRPLDKSAFRKRMLDRDFLDEVGLQPSSGVRPAMGYRIRQRQLDFFSQTFRPKEL</sequence>
<dbReference type="EMBL" id="FKLO01000060">
    <property type="protein sequence ID" value="SAZ04317.1"/>
    <property type="molecule type" value="Genomic_DNA"/>
</dbReference>
<organism evidence="2 3">
    <name type="scientific">Cardiobacterium hominis</name>
    <dbReference type="NCBI Taxonomy" id="2718"/>
    <lineage>
        <taxon>Bacteria</taxon>
        <taxon>Pseudomonadati</taxon>
        <taxon>Pseudomonadota</taxon>
        <taxon>Gammaproteobacteria</taxon>
        <taxon>Cardiobacteriales</taxon>
        <taxon>Cardiobacteriaceae</taxon>
        <taxon>Cardiobacterium</taxon>
    </lineage>
</organism>
<dbReference type="AlphaFoldDB" id="A0A1C3HPC6"/>
<dbReference type="InterPro" id="IPR036390">
    <property type="entry name" value="WH_DNA-bd_sf"/>
</dbReference>
<dbReference type="Gene3D" id="3.90.79.10">
    <property type="entry name" value="Nucleoside Triphosphate Pyrophosphohydrolase"/>
    <property type="match status" value="1"/>
</dbReference>
<dbReference type="Pfam" id="PF21906">
    <property type="entry name" value="WHD_NrtR"/>
    <property type="match status" value="1"/>
</dbReference>
<evidence type="ECO:0000259" key="1">
    <source>
        <dbReference type="PROSITE" id="PS51462"/>
    </source>
</evidence>
<dbReference type="SUPFAM" id="SSF46785">
    <property type="entry name" value="Winged helix' DNA-binding domain"/>
    <property type="match status" value="1"/>
</dbReference>
<gene>
    <name evidence="2" type="ORF">CHUV0807_1739</name>
</gene>
<name>A0A1C3HPC6_9GAMM</name>
<protein>
    <submittedName>
        <fullName evidence="2">Nudix-related transcriptional regulator NrtR</fullName>
    </submittedName>
</protein>
<dbReference type="InterPro" id="IPR054105">
    <property type="entry name" value="WHD_NrtR"/>
</dbReference>
<reference evidence="3" key="1">
    <citation type="submission" date="2016-04" db="EMBL/GenBank/DDBJ databases">
        <authorList>
            <person name="Tagini F."/>
        </authorList>
    </citation>
    <scope>NUCLEOTIDE SEQUENCE [LARGE SCALE GENOMIC DNA]</scope>
    <source>
        <strain evidence="3">CHUV0807</strain>
    </source>
</reference>
<dbReference type="InterPro" id="IPR015797">
    <property type="entry name" value="NUDIX_hydrolase-like_dom_sf"/>
</dbReference>
<dbReference type="Proteomes" id="UP000190837">
    <property type="component" value="Unassembled WGS sequence"/>
</dbReference>
<dbReference type="GO" id="GO:0003824">
    <property type="term" value="F:catalytic activity"/>
    <property type="evidence" value="ECO:0007669"/>
    <property type="project" value="UniProtKB-ARBA"/>
</dbReference>